<gene>
    <name evidence="11" type="ORF">OFUS_LOCUS20684</name>
</gene>
<feature type="region of interest" description="Disordered" evidence="7">
    <location>
        <begin position="964"/>
        <end position="995"/>
    </location>
</feature>
<feature type="region of interest" description="Disordered" evidence="7">
    <location>
        <begin position="856"/>
        <end position="899"/>
    </location>
</feature>
<evidence type="ECO:0000256" key="3">
    <source>
        <dbReference type="ARBA" id="ARBA00022763"/>
    </source>
</evidence>
<dbReference type="OrthoDB" id="79480at2759"/>
<evidence type="ECO:0000256" key="1">
    <source>
        <dbReference type="ARBA" id="ARBA00004123"/>
    </source>
</evidence>
<feature type="compositionally biased region" description="Basic and acidic residues" evidence="7">
    <location>
        <begin position="70"/>
        <end position="85"/>
    </location>
</feature>
<feature type="region of interest" description="Disordered" evidence="7">
    <location>
        <begin position="1"/>
        <end position="43"/>
    </location>
</feature>
<keyword evidence="3" id="KW-0227">DNA damage</keyword>
<dbReference type="InterPro" id="IPR021644">
    <property type="entry name" value="CAF-1_p150_acidic"/>
</dbReference>
<dbReference type="PANTHER" id="PTHR15272:SF0">
    <property type="entry name" value="CHROMATIN ASSEMBLY FACTOR 1 SUBUNIT A"/>
    <property type="match status" value="1"/>
</dbReference>
<evidence type="ECO:0000259" key="10">
    <source>
        <dbReference type="Pfam" id="PF15539"/>
    </source>
</evidence>
<accession>A0A8J1TUT1</accession>
<evidence type="ECO:0000313" key="11">
    <source>
        <dbReference type="EMBL" id="CAH1796254.1"/>
    </source>
</evidence>
<evidence type="ECO:0000313" key="12">
    <source>
        <dbReference type="Proteomes" id="UP000749559"/>
    </source>
</evidence>
<dbReference type="GO" id="GO:0005634">
    <property type="term" value="C:nucleus"/>
    <property type="evidence" value="ECO:0007669"/>
    <property type="project" value="UniProtKB-SubCell"/>
</dbReference>
<feature type="compositionally biased region" description="Polar residues" evidence="7">
    <location>
        <begin position="1"/>
        <end position="22"/>
    </location>
</feature>
<feature type="compositionally biased region" description="Basic and acidic residues" evidence="7">
    <location>
        <begin position="455"/>
        <end position="486"/>
    </location>
</feature>
<dbReference type="AlphaFoldDB" id="A0A8J1TUT1"/>
<feature type="domain" description="Chromatin assembly factor 1 subunit A dimerization" evidence="9">
    <location>
        <begin position="596"/>
        <end position="670"/>
    </location>
</feature>
<evidence type="ECO:0000256" key="6">
    <source>
        <dbReference type="ARBA" id="ARBA00023242"/>
    </source>
</evidence>
<dbReference type="Pfam" id="PF11600">
    <property type="entry name" value="CAF1A_acidic"/>
    <property type="match status" value="1"/>
</dbReference>
<dbReference type="GO" id="GO:0006281">
    <property type="term" value="P:DNA repair"/>
    <property type="evidence" value="ECO:0007669"/>
    <property type="project" value="UniProtKB-KW"/>
</dbReference>
<feature type="compositionally biased region" description="Low complexity" evidence="7">
    <location>
        <begin position="973"/>
        <end position="994"/>
    </location>
</feature>
<dbReference type="InterPro" id="IPR029105">
    <property type="entry name" value="CAF1-p150_C2"/>
</dbReference>
<feature type="compositionally biased region" description="Polar residues" evidence="7">
    <location>
        <begin position="202"/>
        <end position="223"/>
    </location>
</feature>
<feature type="region of interest" description="Disordered" evidence="7">
    <location>
        <begin position="775"/>
        <end position="810"/>
    </location>
</feature>
<evidence type="ECO:0000256" key="5">
    <source>
        <dbReference type="ARBA" id="ARBA00023204"/>
    </source>
</evidence>
<feature type="compositionally biased region" description="Polar residues" evidence="7">
    <location>
        <begin position="304"/>
        <end position="363"/>
    </location>
</feature>
<feature type="compositionally biased region" description="Basic and acidic residues" evidence="7">
    <location>
        <begin position="369"/>
        <end position="447"/>
    </location>
</feature>
<feature type="region of interest" description="Disordered" evidence="7">
    <location>
        <begin position="642"/>
        <end position="706"/>
    </location>
</feature>
<dbReference type="InterPro" id="IPR022043">
    <property type="entry name" value="CAF1A_DD"/>
</dbReference>
<feature type="region of interest" description="Disordered" evidence="7">
    <location>
        <begin position="202"/>
        <end position="486"/>
    </location>
</feature>
<keyword evidence="12" id="KW-1185">Reference proteome</keyword>
<feature type="compositionally biased region" description="Polar residues" evidence="7">
    <location>
        <begin position="275"/>
        <end position="288"/>
    </location>
</feature>
<dbReference type="Pfam" id="PF15539">
    <property type="entry name" value="CAF1-p150_C2"/>
    <property type="match status" value="1"/>
</dbReference>
<feature type="compositionally biased region" description="Acidic residues" evidence="7">
    <location>
        <begin position="642"/>
        <end position="652"/>
    </location>
</feature>
<keyword evidence="6" id="KW-0539">Nucleus</keyword>
<keyword evidence="5" id="KW-0234">DNA repair</keyword>
<organism evidence="11 12">
    <name type="scientific">Owenia fusiformis</name>
    <name type="common">Polychaete worm</name>
    <dbReference type="NCBI Taxonomy" id="6347"/>
    <lineage>
        <taxon>Eukaryota</taxon>
        <taxon>Metazoa</taxon>
        <taxon>Spiralia</taxon>
        <taxon>Lophotrochozoa</taxon>
        <taxon>Annelida</taxon>
        <taxon>Polychaeta</taxon>
        <taxon>Sedentaria</taxon>
        <taxon>Canalipalpata</taxon>
        <taxon>Sabellida</taxon>
        <taxon>Oweniida</taxon>
        <taxon>Oweniidae</taxon>
        <taxon>Owenia</taxon>
    </lineage>
</organism>
<dbReference type="GO" id="GO:0006260">
    <property type="term" value="P:DNA replication"/>
    <property type="evidence" value="ECO:0007669"/>
    <property type="project" value="UniProtKB-KW"/>
</dbReference>
<feature type="domain" description="Chromatin assembly factor 1 subunit p150 C-terminal" evidence="10">
    <location>
        <begin position="886"/>
        <end position="981"/>
    </location>
</feature>
<dbReference type="GO" id="GO:0006334">
    <property type="term" value="P:nucleosome assembly"/>
    <property type="evidence" value="ECO:0007669"/>
    <property type="project" value="TreeGrafter"/>
</dbReference>
<dbReference type="EMBL" id="CAIIXF020000010">
    <property type="protein sequence ID" value="CAH1796254.1"/>
    <property type="molecule type" value="Genomic_DNA"/>
</dbReference>
<proteinExistence type="predicted"/>
<evidence type="ECO:0000259" key="9">
    <source>
        <dbReference type="Pfam" id="PF12253"/>
    </source>
</evidence>
<evidence type="ECO:0008006" key="13">
    <source>
        <dbReference type="Google" id="ProtNLM"/>
    </source>
</evidence>
<feature type="compositionally biased region" description="Polar residues" evidence="7">
    <location>
        <begin position="884"/>
        <end position="899"/>
    </location>
</feature>
<sequence>MLGDCTASQGPIQTHTSATMSTEEIIEGIPARNPLSSPPAKRLKQARLPFQVLDAKSPLVASSPSQNKRKLVDVPGKKKLDDTKPKLKKSISGNREIPIESGDNEVSSSSEAEPLNHNKLVDVKPHKKPSLLEKFVRTVPKQEEVTTSAPDLVEAIESNDEIKEENIILNNEKLEPLDSVADTIESVISASTMDTVDSTIESIVSSGIEEPNSTNNLTKSTTDIPKATIDTPKSTTDTSKSTTDTPKSTTDTPKSTTDTPRSTHSTPVQHRPISSFFSSPKPTSNTAIKSMLEKTPGSTHDKTPLSNSLLETPKSSKTSPRNTEDAPSTSEVDAPSTIQSNTQESDTPNNELDTSSNSKTPNSGKKAKLAVDRQKKKEEREKEKQEKLKKREEEKAEKEKLRLEEKERKEKEKADAKAKRDQEIQEKKELKEKERLEKLAEKEEEKKKKQAIIDAKNEEKRKKEDEKKQLEEKKKRDEEEKKKKDEQTKKAFFGAFFKAAPKIVTAPKVESQGPFMPFQVKKHMKMAAKPRPKLENTEEMDSMMSSQDSKQLYLDLLKSKGHTALKGIKTWPWPEDQKDEVVEVGAKGVKRYIHVKFLKFRGNEDNHFRPAYYGTWKKTSKHVTGRNPLGLDKNVFDYEYDSDDDWEEEEPGESLSDSEKEDDDAKEEKMEQDDEEDDGFFVPHGYLSDDEGGESADEDSSPGKMKARQLLKAKAFDNDMKKKCDKMKSLCMGCVYLDQNIQQTILDTLQQFEACSLLGDFSAPIPTELSGGMKNLTLDDPEARSRTPTVDDLNSSANSGVKHGSKKPVPDEALPDLIRLVHMSTQGCNKLKTEFKEFWKRKCMGTLEQKVPVATDSNEPMEIDGTITPGTCQSPVPNGPSPRPDNSNSPQNDQSTTLDIGTTQEYLISNRQLEKTIRSIAVWERREDVKRLCWNVKQDILEMHNLTDLIFPNEWVYCTKKNKAKEETGRNTPGGKPTKVTTPTPKPTTSTTPKAKNSITQFTVTLPPPKETGPVNLVKPKPIPAPQQFVSNMERFQAMKKITTSPGSLGCTPLSQTATGSSPLNTGALASNIITSLAQRQTLSVKPVQHKTMHGNPIVMAVKPVNKPNANNLHPAFKKCLNKAPDKTQEPAQKFYISKPKAPEVYVIPQQPKQQYRIMEQEREVIFLGDSPIKQGPNAAKSS</sequence>
<comment type="subcellular location">
    <subcellularLocation>
        <location evidence="1">Nucleus</location>
    </subcellularLocation>
</comment>
<comment type="caution">
    <text evidence="11">The sequence shown here is derived from an EMBL/GenBank/DDBJ whole genome shotgun (WGS) entry which is preliminary data.</text>
</comment>
<protein>
    <recommendedName>
        <fullName evidence="13">Chromatin assembly factor 1 subunit A</fullName>
    </recommendedName>
</protein>
<dbReference type="GO" id="GO:0033186">
    <property type="term" value="C:CAF-1 complex"/>
    <property type="evidence" value="ECO:0007669"/>
    <property type="project" value="TreeGrafter"/>
</dbReference>
<name>A0A8J1TUT1_OWEFU</name>
<evidence type="ECO:0000256" key="2">
    <source>
        <dbReference type="ARBA" id="ARBA00022705"/>
    </source>
</evidence>
<reference evidence="11" key="1">
    <citation type="submission" date="2022-03" db="EMBL/GenBank/DDBJ databases">
        <authorList>
            <person name="Martin C."/>
        </authorList>
    </citation>
    <scope>NUCLEOTIDE SEQUENCE</scope>
</reference>
<evidence type="ECO:0000256" key="4">
    <source>
        <dbReference type="ARBA" id="ARBA00023186"/>
    </source>
</evidence>
<evidence type="ECO:0000259" key="8">
    <source>
        <dbReference type="Pfam" id="PF11600"/>
    </source>
</evidence>
<dbReference type="Pfam" id="PF12253">
    <property type="entry name" value="CAF1A_dimeriz"/>
    <property type="match status" value="1"/>
</dbReference>
<keyword evidence="4" id="KW-0143">Chaperone</keyword>
<feature type="compositionally biased region" description="Acidic residues" evidence="7">
    <location>
        <begin position="688"/>
        <end position="700"/>
    </location>
</feature>
<dbReference type="Proteomes" id="UP000749559">
    <property type="component" value="Unassembled WGS sequence"/>
</dbReference>
<feature type="compositionally biased region" description="Basic and acidic residues" evidence="7">
    <location>
        <begin position="114"/>
        <end position="124"/>
    </location>
</feature>
<feature type="domain" description="Chromatin assembly factor 1 p150 subunit acidic region" evidence="8">
    <location>
        <begin position="373"/>
        <end position="525"/>
    </location>
</feature>
<feature type="compositionally biased region" description="Polar residues" evidence="7">
    <location>
        <begin position="786"/>
        <end position="799"/>
    </location>
</feature>
<feature type="region of interest" description="Disordered" evidence="7">
    <location>
        <begin position="57"/>
        <end position="124"/>
    </location>
</feature>
<feature type="compositionally biased region" description="Low complexity" evidence="7">
    <location>
        <begin position="230"/>
        <end position="260"/>
    </location>
</feature>
<evidence type="ECO:0000256" key="7">
    <source>
        <dbReference type="SAM" id="MobiDB-lite"/>
    </source>
</evidence>
<dbReference type="PANTHER" id="PTHR15272">
    <property type="entry name" value="CHROMATIN ASSEMBLY FACTOR 1 SUBUNIT A CAF-1 SUBUNIT A"/>
    <property type="match status" value="1"/>
</dbReference>
<feature type="compositionally biased region" description="Acidic residues" evidence="7">
    <location>
        <begin position="659"/>
        <end position="679"/>
    </location>
</feature>
<keyword evidence="2" id="KW-0235">DNA replication</keyword>